<evidence type="ECO:0000259" key="2">
    <source>
        <dbReference type="Pfam" id="PF10536"/>
    </source>
</evidence>
<keyword evidence="4" id="KW-1185">Reference proteome</keyword>
<dbReference type="Proteomes" id="UP001341840">
    <property type="component" value="Unassembled WGS sequence"/>
</dbReference>
<organism evidence="3 4">
    <name type="scientific">Stylosanthes scabra</name>
    <dbReference type="NCBI Taxonomy" id="79078"/>
    <lineage>
        <taxon>Eukaryota</taxon>
        <taxon>Viridiplantae</taxon>
        <taxon>Streptophyta</taxon>
        <taxon>Embryophyta</taxon>
        <taxon>Tracheophyta</taxon>
        <taxon>Spermatophyta</taxon>
        <taxon>Magnoliopsida</taxon>
        <taxon>eudicotyledons</taxon>
        <taxon>Gunneridae</taxon>
        <taxon>Pentapetalae</taxon>
        <taxon>rosids</taxon>
        <taxon>fabids</taxon>
        <taxon>Fabales</taxon>
        <taxon>Fabaceae</taxon>
        <taxon>Papilionoideae</taxon>
        <taxon>50 kb inversion clade</taxon>
        <taxon>dalbergioids sensu lato</taxon>
        <taxon>Dalbergieae</taxon>
        <taxon>Pterocarpus clade</taxon>
        <taxon>Stylosanthes</taxon>
    </lineage>
</organism>
<evidence type="ECO:0000313" key="4">
    <source>
        <dbReference type="Proteomes" id="UP001341840"/>
    </source>
</evidence>
<name>A0ABU6R5N0_9FABA</name>
<protein>
    <recommendedName>
        <fullName evidence="2">Aminotransferase-like plant mobile domain-containing protein</fullName>
    </recommendedName>
</protein>
<dbReference type="Pfam" id="PF10536">
    <property type="entry name" value="PMD"/>
    <property type="match status" value="1"/>
</dbReference>
<dbReference type="EMBL" id="JASCZI010030215">
    <property type="protein sequence ID" value="MED6118549.1"/>
    <property type="molecule type" value="Genomic_DNA"/>
</dbReference>
<dbReference type="InterPro" id="IPR044824">
    <property type="entry name" value="MAIN-like"/>
</dbReference>
<dbReference type="PANTHER" id="PTHR46033:SF1">
    <property type="entry name" value="PROTEIN MAIN-LIKE 2"/>
    <property type="match status" value="1"/>
</dbReference>
<dbReference type="InterPro" id="IPR019557">
    <property type="entry name" value="AminoTfrase-like_pln_mobile"/>
</dbReference>
<proteinExistence type="predicted"/>
<evidence type="ECO:0000256" key="1">
    <source>
        <dbReference type="SAM" id="MobiDB-lite"/>
    </source>
</evidence>
<evidence type="ECO:0000313" key="3">
    <source>
        <dbReference type="EMBL" id="MED6118549.1"/>
    </source>
</evidence>
<feature type="region of interest" description="Disordered" evidence="1">
    <location>
        <begin position="1"/>
        <end position="24"/>
    </location>
</feature>
<comment type="caution">
    <text evidence="3">The sequence shown here is derived from an EMBL/GenBank/DDBJ whole genome shotgun (WGS) entry which is preliminary data.</text>
</comment>
<gene>
    <name evidence="3" type="ORF">PIB30_003765</name>
</gene>
<sequence length="164" mass="18438">MATTCQPGHGRGRTAGRGQRQPAMRSLDINKLTRETHVVGAVDLQDVAYHLGLCTDGKLVGGCVRDFQQWYGRSTWGMVEELLGARPPMRGGGKNEYAAIKMTWLRDRLRHTPAAGEPDVLKQFARCYIMLMIGCWLFPNKSVNMVSVRWLPLIEDFESCKKLS</sequence>
<dbReference type="PANTHER" id="PTHR46033">
    <property type="entry name" value="PROTEIN MAIN-LIKE 2"/>
    <property type="match status" value="1"/>
</dbReference>
<reference evidence="3 4" key="1">
    <citation type="journal article" date="2023" name="Plants (Basel)">
        <title>Bridging the Gap: Combining Genomics and Transcriptomics Approaches to Understand Stylosanthes scabra, an Orphan Legume from the Brazilian Caatinga.</title>
        <authorList>
            <person name="Ferreira-Neto J.R.C."/>
            <person name="da Silva M.D."/>
            <person name="Binneck E."/>
            <person name="de Melo N.F."/>
            <person name="da Silva R.H."/>
            <person name="de Melo A.L.T.M."/>
            <person name="Pandolfi V."/>
            <person name="Bustamante F.O."/>
            <person name="Brasileiro-Vidal A.C."/>
            <person name="Benko-Iseppon A.M."/>
        </authorList>
    </citation>
    <scope>NUCLEOTIDE SEQUENCE [LARGE SCALE GENOMIC DNA]</scope>
    <source>
        <tissue evidence="3">Leaves</tissue>
    </source>
</reference>
<accession>A0ABU6R5N0</accession>
<feature type="domain" description="Aminotransferase-like plant mobile" evidence="2">
    <location>
        <begin position="42"/>
        <end position="163"/>
    </location>
</feature>